<evidence type="ECO:0000256" key="6">
    <source>
        <dbReference type="ARBA" id="ARBA00022970"/>
    </source>
</evidence>
<dbReference type="InterPro" id="IPR000515">
    <property type="entry name" value="MetI-like"/>
</dbReference>
<evidence type="ECO:0000256" key="3">
    <source>
        <dbReference type="ARBA" id="ARBA00022448"/>
    </source>
</evidence>
<evidence type="ECO:0000256" key="1">
    <source>
        <dbReference type="ARBA" id="ARBA00004651"/>
    </source>
</evidence>
<comment type="subcellular location">
    <subcellularLocation>
        <location evidence="1 9">Cell membrane</location>
        <topology evidence="1 9">Multi-pass membrane protein</topology>
    </subcellularLocation>
</comment>
<proteinExistence type="inferred from homology"/>
<dbReference type="PANTHER" id="PTHR30614">
    <property type="entry name" value="MEMBRANE COMPONENT OF AMINO ACID ABC TRANSPORTER"/>
    <property type="match status" value="1"/>
</dbReference>
<evidence type="ECO:0000256" key="2">
    <source>
        <dbReference type="ARBA" id="ARBA00010072"/>
    </source>
</evidence>
<keyword evidence="7 9" id="KW-1133">Transmembrane helix</keyword>
<evidence type="ECO:0000256" key="8">
    <source>
        <dbReference type="ARBA" id="ARBA00023136"/>
    </source>
</evidence>
<dbReference type="InterPro" id="IPR043429">
    <property type="entry name" value="ArtM/GltK/GlnP/TcyL/YhdX-like"/>
</dbReference>
<dbReference type="AlphaFoldDB" id="A0A7M2YZA8"/>
<dbReference type="CDD" id="cd06261">
    <property type="entry name" value="TM_PBP2"/>
    <property type="match status" value="1"/>
</dbReference>
<evidence type="ECO:0000256" key="5">
    <source>
        <dbReference type="ARBA" id="ARBA00022692"/>
    </source>
</evidence>
<evidence type="ECO:0000256" key="9">
    <source>
        <dbReference type="RuleBase" id="RU363032"/>
    </source>
</evidence>
<dbReference type="RefSeq" id="WP_220150532.1">
    <property type="nucleotide sequence ID" value="NZ_QQZY01000003.1"/>
</dbReference>
<dbReference type="SUPFAM" id="SSF161098">
    <property type="entry name" value="MetI-like"/>
    <property type="match status" value="1"/>
</dbReference>
<dbReference type="EMBL" id="QQZY01000003">
    <property type="protein sequence ID" value="RDI74827.1"/>
    <property type="molecule type" value="Genomic_DNA"/>
</dbReference>
<comment type="caution">
    <text evidence="11">The sequence shown here is derived from an EMBL/GenBank/DDBJ whole genome shotgun (WGS) entry which is preliminary data.</text>
</comment>
<keyword evidence="6" id="KW-0029">Amino-acid transport</keyword>
<dbReference type="GO" id="GO:0006865">
    <property type="term" value="P:amino acid transport"/>
    <property type="evidence" value="ECO:0007669"/>
    <property type="project" value="UniProtKB-KW"/>
</dbReference>
<gene>
    <name evidence="11" type="ORF">Gocc_1716</name>
</gene>
<evidence type="ECO:0000256" key="4">
    <source>
        <dbReference type="ARBA" id="ARBA00022475"/>
    </source>
</evidence>
<evidence type="ECO:0000256" key="7">
    <source>
        <dbReference type="ARBA" id="ARBA00022989"/>
    </source>
</evidence>
<dbReference type="InterPro" id="IPR010065">
    <property type="entry name" value="AA_ABC_transptr_permease_3TM"/>
</dbReference>
<dbReference type="PANTHER" id="PTHR30614:SF20">
    <property type="entry name" value="GLUTAMINE TRANSPORT SYSTEM PERMEASE PROTEIN GLNP"/>
    <property type="match status" value="1"/>
</dbReference>
<dbReference type="Proteomes" id="UP000254134">
    <property type="component" value="Unassembled WGS sequence"/>
</dbReference>
<keyword evidence="3 9" id="KW-0813">Transport</keyword>
<protein>
    <submittedName>
        <fullName evidence="11">Amino ABC transporter permease protein</fullName>
    </submittedName>
</protein>
<dbReference type="Pfam" id="PF00528">
    <property type="entry name" value="BPD_transp_1"/>
    <property type="match status" value="1"/>
</dbReference>
<dbReference type="GO" id="GO:0022857">
    <property type="term" value="F:transmembrane transporter activity"/>
    <property type="evidence" value="ECO:0007669"/>
    <property type="project" value="InterPro"/>
</dbReference>
<dbReference type="PROSITE" id="PS50928">
    <property type="entry name" value="ABC_TM1"/>
    <property type="match status" value="1"/>
</dbReference>
<feature type="domain" description="ABC transmembrane type-1" evidence="10">
    <location>
        <begin position="34"/>
        <end position="227"/>
    </location>
</feature>
<keyword evidence="4" id="KW-1003">Cell membrane</keyword>
<reference evidence="11 12" key="1">
    <citation type="submission" date="2018-07" db="EMBL/GenBank/DDBJ databases">
        <title>High-quality-draft genome sequence of Gaiella occulta.</title>
        <authorList>
            <person name="Severino R."/>
            <person name="Froufe H.J.C."/>
            <person name="Rainey F.A."/>
            <person name="Barroso C."/>
            <person name="Albuquerque L."/>
            <person name="Lobo-Da-Cunha A."/>
            <person name="Da Costa M.S."/>
            <person name="Egas C."/>
        </authorList>
    </citation>
    <scope>NUCLEOTIDE SEQUENCE [LARGE SCALE GENOMIC DNA]</scope>
    <source>
        <strain evidence="11 12">F2-233</strain>
    </source>
</reference>
<comment type="similarity">
    <text evidence="2">Belongs to the binding-protein-dependent transport system permease family. HisMQ subfamily.</text>
</comment>
<feature type="transmembrane region" description="Helical" evidence="9">
    <location>
        <begin position="109"/>
        <end position="128"/>
    </location>
</feature>
<reference evidence="12" key="2">
    <citation type="journal article" date="2019" name="MicrobiologyOpen">
        <title>High-quality draft genome sequence of Gaiella occulta isolated from a 150 meter deep mineral water borehole and comparison with the genome sequences of other deep-branching lineages of the phylum Actinobacteria.</title>
        <authorList>
            <person name="Severino R."/>
            <person name="Froufe H.J.C."/>
            <person name="Barroso C."/>
            <person name="Albuquerque L."/>
            <person name="Lobo-da-Cunha A."/>
            <person name="da Costa M.S."/>
            <person name="Egas C."/>
        </authorList>
    </citation>
    <scope>NUCLEOTIDE SEQUENCE [LARGE SCALE GENOMIC DNA]</scope>
    <source>
        <strain evidence="12">F2-233</strain>
    </source>
</reference>
<sequence length="244" mass="26918">MLLVTRSPGWAEFKAYFFDGTYYRESFPEIASAFVVNVKLFLVAEGIILPAALLLAVLRSLPGPVFFPLRALAVVYTDLFRGIPTILVIFMLGFGMPGLGVSWIPRSQFFWAVVALVLVYSAYVSEVYRAGIESVHPSQSAAARSLGLSHGQTLRHVVVPQAVRRVVPPLLNDFIGLQKDTALVGALGVVEAFRQTQIDQAATFNGTYYLVAATLFVAITIPLARFTDWLVARDRRRRQAGRLV</sequence>
<feature type="transmembrane region" description="Helical" evidence="9">
    <location>
        <begin position="208"/>
        <end position="232"/>
    </location>
</feature>
<feature type="transmembrane region" description="Helical" evidence="9">
    <location>
        <begin position="40"/>
        <end position="59"/>
    </location>
</feature>
<dbReference type="NCBIfam" id="TIGR01726">
    <property type="entry name" value="HEQRo_perm_3TM"/>
    <property type="match status" value="1"/>
</dbReference>
<dbReference type="Gene3D" id="1.10.3720.10">
    <property type="entry name" value="MetI-like"/>
    <property type="match status" value="1"/>
</dbReference>
<evidence type="ECO:0000313" key="12">
    <source>
        <dbReference type="Proteomes" id="UP000254134"/>
    </source>
</evidence>
<dbReference type="InterPro" id="IPR035906">
    <property type="entry name" value="MetI-like_sf"/>
</dbReference>
<name>A0A7M2YZA8_9ACTN</name>
<organism evidence="11 12">
    <name type="scientific">Gaiella occulta</name>
    <dbReference type="NCBI Taxonomy" id="1002870"/>
    <lineage>
        <taxon>Bacteria</taxon>
        <taxon>Bacillati</taxon>
        <taxon>Actinomycetota</taxon>
        <taxon>Thermoleophilia</taxon>
        <taxon>Gaiellales</taxon>
        <taxon>Gaiellaceae</taxon>
        <taxon>Gaiella</taxon>
    </lineage>
</organism>
<evidence type="ECO:0000313" key="11">
    <source>
        <dbReference type="EMBL" id="RDI74827.1"/>
    </source>
</evidence>
<keyword evidence="5 9" id="KW-0812">Transmembrane</keyword>
<feature type="transmembrane region" description="Helical" evidence="9">
    <location>
        <begin position="79"/>
        <end position="97"/>
    </location>
</feature>
<evidence type="ECO:0000259" key="10">
    <source>
        <dbReference type="PROSITE" id="PS50928"/>
    </source>
</evidence>
<keyword evidence="12" id="KW-1185">Reference proteome</keyword>
<keyword evidence="8 9" id="KW-0472">Membrane</keyword>
<accession>A0A7M2YZA8</accession>
<dbReference type="GO" id="GO:0043190">
    <property type="term" value="C:ATP-binding cassette (ABC) transporter complex"/>
    <property type="evidence" value="ECO:0007669"/>
    <property type="project" value="InterPro"/>
</dbReference>